<feature type="transmembrane region" description="Helical" evidence="2">
    <location>
        <begin position="263"/>
        <end position="280"/>
    </location>
</feature>
<dbReference type="EMBL" id="LLXI01000530">
    <property type="protein sequence ID" value="PKY47266.1"/>
    <property type="molecule type" value="Genomic_DNA"/>
</dbReference>
<accession>A0A2I1GKV8</accession>
<protein>
    <submittedName>
        <fullName evidence="3">Uncharacterized protein</fullName>
    </submittedName>
</protein>
<gene>
    <name evidence="3" type="ORF">RhiirA4_421261</name>
</gene>
<dbReference type="Proteomes" id="UP000234323">
    <property type="component" value="Unassembled WGS sequence"/>
</dbReference>
<keyword evidence="4" id="KW-1185">Reference proteome</keyword>
<feature type="coiled-coil region" evidence="1">
    <location>
        <begin position="191"/>
        <end position="257"/>
    </location>
</feature>
<feature type="transmembrane region" description="Helical" evidence="2">
    <location>
        <begin position="72"/>
        <end position="96"/>
    </location>
</feature>
<evidence type="ECO:0000313" key="4">
    <source>
        <dbReference type="Proteomes" id="UP000234323"/>
    </source>
</evidence>
<evidence type="ECO:0000313" key="3">
    <source>
        <dbReference type="EMBL" id="PKY47266.1"/>
    </source>
</evidence>
<dbReference type="AlphaFoldDB" id="A0A2I1GKV8"/>
<sequence length="371" mass="44993">MTDNTEYTSESDILDSFVYNLLPIFLFTTNFLDDNWNYTNSIGRRIFDDAIFLGTPFIGTLILLWIKSDDIIWPSILYTIHLFFFIIYFVATRAWLNHGKLNQKNLTHEEDVKHIKYVYEKIIWKVWIHRILFLLTMSQIILIIFNLVFMYKFFPKRHSTKIDYKYYIWVVFPCFVAIFYSIVQSLIVYRKEEDEKDKENKKDEVNMENMENMEDVEDVENVENEKDKENIKNEVNMENMENKEDEEENECKNKQLIETITRFIIWSILHGIIVTELWIFPISAYFTKFYLLLYINCVTLIFRYDSPKGIKFGVGFLNFIFIENSNNFKENSHLPVKYFFYLDHMDKDKNKENKDFVHNNRFKNIRSLYLK</sequence>
<keyword evidence="1" id="KW-0175">Coiled coil</keyword>
<comment type="caution">
    <text evidence="3">The sequence shown here is derived from an EMBL/GenBank/DDBJ whole genome shotgun (WGS) entry which is preliminary data.</text>
</comment>
<dbReference type="VEuPathDB" id="FungiDB:FUN_005266"/>
<keyword evidence="2" id="KW-1133">Transmembrane helix</keyword>
<organism evidence="3 4">
    <name type="scientific">Rhizophagus irregularis</name>
    <dbReference type="NCBI Taxonomy" id="588596"/>
    <lineage>
        <taxon>Eukaryota</taxon>
        <taxon>Fungi</taxon>
        <taxon>Fungi incertae sedis</taxon>
        <taxon>Mucoromycota</taxon>
        <taxon>Glomeromycotina</taxon>
        <taxon>Glomeromycetes</taxon>
        <taxon>Glomerales</taxon>
        <taxon>Glomeraceae</taxon>
        <taxon>Rhizophagus</taxon>
    </lineage>
</organism>
<proteinExistence type="predicted"/>
<keyword evidence="2" id="KW-0472">Membrane</keyword>
<keyword evidence="2" id="KW-0812">Transmembrane</keyword>
<name>A0A2I1GKV8_9GLOM</name>
<feature type="transmembrane region" description="Helical" evidence="2">
    <location>
        <begin position="166"/>
        <end position="189"/>
    </location>
</feature>
<dbReference type="VEuPathDB" id="FungiDB:RhiirA1_517757"/>
<feature type="transmembrane region" description="Helical" evidence="2">
    <location>
        <begin position="131"/>
        <end position="154"/>
    </location>
</feature>
<feature type="transmembrane region" description="Helical" evidence="2">
    <location>
        <begin position="46"/>
        <end position="66"/>
    </location>
</feature>
<reference evidence="3 4" key="1">
    <citation type="submission" date="2015-10" db="EMBL/GenBank/DDBJ databases">
        <title>Genome analyses suggest a sexual origin of heterokaryosis in a supposedly ancient asexual fungus.</title>
        <authorList>
            <person name="Ropars J."/>
            <person name="Sedzielewska K."/>
            <person name="Noel J."/>
            <person name="Charron P."/>
            <person name="Farinelli L."/>
            <person name="Marton T."/>
            <person name="Kruger M."/>
            <person name="Pelin A."/>
            <person name="Brachmann A."/>
            <person name="Corradi N."/>
        </authorList>
    </citation>
    <scope>NUCLEOTIDE SEQUENCE [LARGE SCALE GENOMIC DNA]</scope>
    <source>
        <strain evidence="3 4">A4</strain>
    </source>
</reference>
<evidence type="ECO:0000256" key="1">
    <source>
        <dbReference type="SAM" id="Coils"/>
    </source>
</evidence>
<dbReference type="VEuPathDB" id="FungiDB:RhiirFUN_004936"/>
<evidence type="ECO:0000256" key="2">
    <source>
        <dbReference type="SAM" id="Phobius"/>
    </source>
</evidence>